<dbReference type="Proteomes" id="UP000269157">
    <property type="component" value="Unassembled WGS sequence"/>
</dbReference>
<feature type="domain" description="AB hydrolase-1" evidence="1">
    <location>
        <begin position="29"/>
        <end position="160"/>
    </location>
</feature>
<evidence type="ECO:0000313" key="3">
    <source>
        <dbReference type="Proteomes" id="UP000269157"/>
    </source>
</evidence>
<dbReference type="RefSeq" id="WP_121023377.1">
    <property type="nucleotide sequence ID" value="NZ_RCCE01000003.1"/>
</dbReference>
<proteinExistence type="predicted"/>
<gene>
    <name evidence="2" type="ORF">BCF46_1777</name>
</gene>
<accession>A0A497WRA3</accession>
<dbReference type="PANTHER" id="PTHR43329">
    <property type="entry name" value="EPOXIDE HYDROLASE"/>
    <property type="match status" value="1"/>
</dbReference>
<dbReference type="EMBL" id="RCCE01000003">
    <property type="protein sequence ID" value="RLJ51563.1"/>
    <property type="molecule type" value="Genomic_DNA"/>
</dbReference>
<dbReference type="InterPro" id="IPR000073">
    <property type="entry name" value="AB_hydrolase_1"/>
</dbReference>
<comment type="caution">
    <text evidence="2">The sequence shown here is derived from an EMBL/GenBank/DDBJ whole genome shotgun (WGS) entry which is preliminary data.</text>
</comment>
<dbReference type="AlphaFoldDB" id="A0A497WRA3"/>
<protein>
    <submittedName>
        <fullName evidence="2">Haloacetate dehalogenase</fullName>
    </submittedName>
</protein>
<keyword evidence="3" id="KW-1185">Reference proteome</keyword>
<reference evidence="2 3" key="1">
    <citation type="submission" date="2018-10" db="EMBL/GenBank/DDBJ databases">
        <title>Genomic Encyclopedia of Archaeal and Bacterial Type Strains, Phase II (KMG-II): from individual species to whole genera.</title>
        <authorList>
            <person name="Goeker M."/>
        </authorList>
    </citation>
    <scope>NUCLEOTIDE SEQUENCE [LARGE SCALE GENOMIC DNA]</scope>
    <source>
        <strain evidence="2 3">DSM 29466</strain>
    </source>
</reference>
<sequence>MFEGFTEEMIAGNGAKIFVRRAGPLGAEPLVLVHGYPQTSAMWHQLAPELAKNFQVICPDLRGYGRSDKPPSDAQHSPYSKRAMASDIAAVMSELGHERFHVGAHDRGARVCHRLGLDHGERVKSMVFLDIAPTREMYANTSDAFAKAYWHWFFLIQDYPIPETMIGENPESYWKLKCFNQAGGDNPFSDAALAEYLDAFRDPATIHATCEDYRAAATIDLRHDDEDGSRKLAMPLKAIWAKHGVIGRCFDAAALWAERAENVTCTEVDATHYMAEEIPDEILAHMIAFFTPICQNRRPRNEPNALR</sequence>
<evidence type="ECO:0000313" key="2">
    <source>
        <dbReference type="EMBL" id="RLJ51563.1"/>
    </source>
</evidence>
<dbReference type="InterPro" id="IPR029058">
    <property type="entry name" value="AB_hydrolase_fold"/>
</dbReference>
<dbReference type="SUPFAM" id="SSF53474">
    <property type="entry name" value="alpha/beta-Hydrolases"/>
    <property type="match status" value="1"/>
</dbReference>
<organism evidence="2 3">
    <name type="scientific">Litoreibacter meonggei</name>
    <dbReference type="NCBI Taxonomy" id="1049199"/>
    <lineage>
        <taxon>Bacteria</taxon>
        <taxon>Pseudomonadati</taxon>
        <taxon>Pseudomonadota</taxon>
        <taxon>Alphaproteobacteria</taxon>
        <taxon>Rhodobacterales</taxon>
        <taxon>Roseobacteraceae</taxon>
        <taxon>Litoreibacter</taxon>
    </lineage>
</organism>
<evidence type="ECO:0000259" key="1">
    <source>
        <dbReference type="Pfam" id="PF00561"/>
    </source>
</evidence>
<dbReference type="OrthoDB" id="9804723at2"/>
<dbReference type="Pfam" id="PF00561">
    <property type="entry name" value="Abhydrolase_1"/>
    <property type="match status" value="1"/>
</dbReference>
<dbReference type="Gene3D" id="3.40.50.1820">
    <property type="entry name" value="alpha/beta hydrolase"/>
    <property type="match status" value="1"/>
</dbReference>
<name>A0A497WRA3_9RHOB</name>